<evidence type="ECO:0000256" key="1">
    <source>
        <dbReference type="ARBA" id="ARBA00010617"/>
    </source>
</evidence>
<reference evidence="3 4" key="1">
    <citation type="journal article" date="2020" name="Nat. Commun.">
        <title>Genome of Tripterygium wilfordii and identification of cytochrome P450 involved in triptolide biosynthesis.</title>
        <authorList>
            <person name="Tu L."/>
            <person name="Su P."/>
            <person name="Zhang Z."/>
            <person name="Gao L."/>
            <person name="Wang J."/>
            <person name="Hu T."/>
            <person name="Zhou J."/>
            <person name="Zhang Y."/>
            <person name="Zhao Y."/>
            <person name="Liu Y."/>
            <person name="Song Y."/>
            <person name="Tong Y."/>
            <person name="Lu Y."/>
            <person name="Yang J."/>
            <person name="Xu C."/>
            <person name="Jia M."/>
            <person name="Peters R.J."/>
            <person name="Huang L."/>
            <person name="Gao W."/>
        </authorList>
    </citation>
    <scope>NUCLEOTIDE SEQUENCE [LARGE SCALE GENOMIC DNA]</scope>
    <source>
        <strain evidence="4">cv. XIE 37</strain>
        <tissue evidence="3">Leaf</tissue>
    </source>
</reference>
<dbReference type="PANTHER" id="PTHR47950">
    <property type="entry name" value="CYTOCHROME P450, FAMILY 76, SUBFAMILY C, POLYPEPTIDE 5-RELATED"/>
    <property type="match status" value="1"/>
</dbReference>
<proteinExistence type="inferred from homology"/>
<protein>
    <submittedName>
        <fullName evidence="3">Putative cytochrome P450</fullName>
    </submittedName>
</protein>
<gene>
    <name evidence="3" type="ORF">HS088_TW0G00014</name>
</gene>
<comment type="similarity">
    <text evidence="1">Belongs to the cytochrome P450 family.</text>
</comment>
<accession>A0A7J7BT09</accession>
<evidence type="ECO:0000313" key="4">
    <source>
        <dbReference type="Proteomes" id="UP000593562"/>
    </source>
</evidence>
<dbReference type="Proteomes" id="UP000593562">
    <property type="component" value="Unassembled WGS sequence"/>
</dbReference>
<name>A0A7J7BT09_TRIWF</name>
<organism evidence="3 4">
    <name type="scientific">Tripterygium wilfordii</name>
    <name type="common">Thunder God vine</name>
    <dbReference type="NCBI Taxonomy" id="458696"/>
    <lineage>
        <taxon>Eukaryota</taxon>
        <taxon>Viridiplantae</taxon>
        <taxon>Streptophyta</taxon>
        <taxon>Embryophyta</taxon>
        <taxon>Tracheophyta</taxon>
        <taxon>Spermatophyta</taxon>
        <taxon>Magnoliopsida</taxon>
        <taxon>eudicotyledons</taxon>
        <taxon>Gunneridae</taxon>
        <taxon>Pentapetalae</taxon>
        <taxon>rosids</taxon>
        <taxon>fabids</taxon>
        <taxon>Celastrales</taxon>
        <taxon>Celastraceae</taxon>
        <taxon>Tripterygium</taxon>
    </lineage>
</organism>
<sequence length="149" mass="17306">MTKHSATASVLSHSQLIITTKDHLEFASLALTGVLLRRLCTMELLGTKRINETAHLRRKCVDNLIRNIERGRQQQREHEEKQGEGIMKNMEQHLGRAGKTWYKRFVEERMEEYKSGRENKKQDFLDVLLENGGDGKDKISVTASSYLYW</sequence>
<dbReference type="InParanoid" id="A0A7J7BT09"/>
<dbReference type="PANTHER" id="PTHR47950:SF14">
    <property type="entry name" value="CYTOCHROME P450 76A2-LIKE ISOFORM X1"/>
    <property type="match status" value="1"/>
</dbReference>
<evidence type="ECO:0000313" key="3">
    <source>
        <dbReference type="EMBL" id="KAF5725273.1"/>
    </source>
</evidence>
<feature type="coiled-coil region" evidence="2">
    <location>
        <begin position="61"/>
        <end position="123"/>
    </location>
</feature>
<keyword evidence="4" id="KW-1185">Reference proteome</keyword>
<evidence type="ECO:0000256" key="2">
    <source>
        <dbReference type="SAM" id="Coils"/>
    </source>
</evidence>
<keyword evidence="2" id="KW-0175">Coiled coil</keyword>
<dbReference type="AlphaFoldDB" id="A0A7J7BT09"/>
<comment type="caution">
    <text evidence="3">The sequence shown here is derived from an EMBL/GenBank/DDBJ whole genome shotgun (WGS) entry which is preliminary data.</text>
</comment>
<dbReference type="EMBL" id="JAAARO010000284">
    <property type="protein sequence ID" value="KAF5725273.1"/>
    <property type="molecule type" value="Genomic_DNA"/>
</dbReference>